<dbReference type="EMBL" id="LXQA010220540">
    <property type="protein sequence ID" value="MCI35128.1"/>
    <property type="molecule type" value="Genomic_DNA"/>
</dbReference>
<reference evidence="1 2" key="1">
    <citation type="journal article" date="2018" name="Front. Plant Sci.">
        <title>Red Clover (Trifolium pratense) and Zigzag Clover (T. medium) - A Picture of Genomic Similarities and Differences.</title>
        <authorList>
            <person name="Dluhosova J."/>
            <person name="Istvanek J."/>
            <person name="Nedelnik J."/>
            <person name="Repkova J."/>
        </authorList>
    </citation>
    <scope>NUCLEOTIDE SEQUENCE [LARGE SCALE GENOMIC DNA]</scope>
    <source>
        <strain evidence="2">cv. 10/8</strain>
        <tissue evidence="1">Leaf</tissue>
    </source>
</reference>
<dbReference type="Proteomes" id="UP000265520">
    <property type="component" value="Unassembled WGS sequence"/>
</dbReference>
<sequence>VPARCGSHLASSRRFFWQVRVAQGSMARCAVRSKAVGFLPGLMARRA</sequence>
<protein>
    <submittedName>
        <fullName evidence="1">Uncharacterized protein</fullName>
    </submittedName>
</protein>
<accession>A0A392RET3</accession>
<proteinExistence type="predicted"/>
<organism evidence="1 2">
    <name type="scientific">Trifolium medium</name>
    <dbReference type="NCBI Taxonomy" id="97028"/>
    <lineage>
        <taxon>Eukaryota</taxon>
        <taxon>Viridiplantae</taxon>
        <taxon>Streptophyta</taxon>
        <taxon>Embryophyta</taxon>
        <taxon>Tracheophyta</taxon>
        <taxon>Spermatophyta</taxon>
        <taxon>Magnoliopsida</taxon>
        <taxon>eudicotyledons</taxon>
        <taxon>Gunneridae</taxon>
        <taxon>Pentapetalae</taxon>
        <taxon>rosids</taxon>
        <taxon>fabids</taxon>
        <taxon>Fabales</taxon>
        <taxon>Fabaceae</taxon>
        <taxon>Papilionoideae</taxon>
        <taxon>50 kb inversion clade</taxon>
        <taxon>NPAAA clade</taxon>
        <taxon>Hologalegina</taxon>
        <taxon>IRL clade</taxon>
        <taxon>Trifolieae</taxon>
        <taxon>Trifolium</taxon>
    </lineage>
</organism>
<dbReference type="AlphaFoldDB" id="A0A392RET3"/>
<name>A0A392RET3_9FABA</name>
<comment type="caution">
    <text evidence="1">The sequence shown here is derived from an EMBL/GenBank/DDBJ whole genome shotgun (WGS) entry which is preliminary data.</text>
</comment>
<evidence type="ECO:0000313" key="1">
    <source>
        <dbReference type="EMBL" id="MCI35128.1"/>
    </source>
</evidence>
<keyword evidence="2" id="KW-1185">Reference proteome</keyword>
<feature type="non-terminal residue" evidence="1">
    <location>
        <position position="1"/>
    </location>
</feature>
<evidence type="ECO:0000313" key="2">
    <source>
        <dbReference type="Proteomes" id="UP000265520"/>
    </source>
</evidence>